<dbReference type="GO" id="GO:0000976">
    <property type="term" value="F:transcription cis-regulatory region binding"/>
    <property type="evidence" value="ECO:0007669"/>
    <property type="project" value="TreeGrafter"/>
</dbReference>
<dbReference type="InterPro" id="IPR001647">
    <property type="entry name" value="HTH_TetR"/>
</dbReference>
<keyword evidence="7" id="KW-1185">Reference proteome</keyword>
<name>A0A7W4VKW1_9HYPH</name>
<dbReference type="PROSITE" id="PS50977">
    <property type="entry name" value="HTH_TETR_2"/>
    <property type="match status" value="1"/>
</dbReference>
<organism evidence="6 7">
    <name type="scientific">Microvirga lupini</name>
    <dbReference type="NCBI Taxonomy" id="420324"/>
    <lineage>
        <taxon>Bacteria</taxon>
        <taxon>Pseudomonadati</taxon>
        <taxon>Pseudomonadota</taxon>
        <taxon>Alphaproteobacteria</taxon>
        <taxon>Hyphomicrobiales</taxon>
        <taxon>Methylobacteriaceae</taxon>
        <taxon>Microvirga</taxon>
    </lineage>
</organism>
<dbReference type="InterPro" id="IPR050109">
    <property type="entry name" value="HTH-type_TetR-like_transc_reg"/>
</dbReference>
<dbReference type="Gene3D" id="1.10.357.10">
    <property type="entry name" value="Tetracycline Repressor, domain 2"/>
    <property type="match status" value="1"/>
</dbReference>
<evidence type="ECO:0000313" key="6">
    <source>
        <dbReference type="EMBL" id="MBB3019059.1"/>
    </source>
</evidence>
<reference evidence="6 7" key="1">
    <citation type="submission" date="2020-08" db="EMBL/GenBank/DDBJ databases">
        <title>The Agave Microbiome: Exploring the role of microbial communities in plant adaptations to desert environments.</title>
        <authorList>
            <person name="Partida-Martinez L.P."/>
        </authorList>
    </citation>
    <scope>NUCLEOTIDE SEQUENCE [LARGE SCALE GENOMIC DNA]</scope>
    <source>
        <strain evidence="6 7">AT3.9</strain>
    </source>
</reference>
<accession>A0A7W4VKW1</accession>
<protein>
    <submittedName>
        <fullName evidence="6">AcrR family transcriptional regulator</fullName>
    </submittedName>
</protein>
<dbReference type="Proteomes" id="UP000532010">
    <property type="component" value="Unassembled WGS sequence"/>
</dbReference>
<keyword evidence="3" id="KW-0804">Transcription</keyword>
<dbReference type="EMBL" id="JACHWB010000002">
    <property type="protein sequence ID" value="MBB3019059.1"/>
    <property type="molecule type" value="Genomic_DNA"/>
</dbReference>
<evidence type="ECO:0000259" key="5">
    <source>
        <dbReference type="PROSITE" id="PS50977"/>
    </source>
</evidence>
<comment type="caution">
    <text evidence="6">The sequence shown here is derived from an EMBL/GenBank/DDBJ whole genome shotgun (WGS) entry which is preliminary data.</text>
</comment>
<dbReference type="PANTHER" id="PTHR30055:SF234">
    <property type="entry name" value="HTH-TYPE TRANSCRIPTIONAL REGULATOR BETI"/>
    <property type="match status" value="1"/>
</dbReference>
<dbReference type="InterPro" id="IPR041669">
    <property type="entry name" value="TetR_C_15"/>
</dbReference>
<feature type="domain" description="HTH tetR-type" evidence="5">
    <location>
        <begin position="1"/>
        <end position="58"/>
    </location>
</feature>
<dbReference type="Pfam" id="PF00440">
    <property type="entry name" value="TetR_N"/>
    <property type="match status" value="1"/>
</dbReference>
<evidence type="ECO:0000256" key="3">
    <source>
        <dbReference type="ARBA" id="ARBA00023163"/>
    </source>
</evidence>
<gene>
    <name evidence="6" type="ORF">FHR70_002113</name>
</gene>
<dbReference type="PROSITE" id="PS01081">
    <property type="entry name" value="HTH_TETR_1"/>
    <property type="match status" value="1"/>
</dbReference>
<dbReference type="GO" id="GO:0003700">
    <property type="term" value="F:DNA-binding transcription factor activity"/>
    <property type="evidence" value="ECO:0007669"/>
    <property type="project" value="TreeGrafter"/>
</dbReference>
<evidence type="ECO:0000256" key="2">
    <source>
        <dbReference type="ARBA" id="ARBA00023125"/>
    </source>
</evidence>
<proteinExistence type="predicted"/>
<feature type="DNA-binding region" description="H-T-H motif" evidence="4">
    <location>
        <begin position="21"/>
        <end position="40"/>
    </location>
</feature>
<dbReference type="PANTHER" id="PTHR30055">
    <property type="entry name" value="HTH-TYPE TRANSCRIPTIONAL REGULATOR RUTR"/>
    <property type="match status" value="1"/>
</dbReference>
<evidence type="ECO:0000256" key="4">
    <source>
        <dbReference type="PROSITE-ProRule" id="PRU00335"/>
    </source>
</evidence>
<evidence type="ECO:0000256" key="1">
    <source>
        <dbReference type="ARBA" id="ARBA00023015"/>
    </source>
</evidence>
<dbReference type="InterPro" id="IPR009057">
    <property type="entry name" value="Homeodomain-like_sf"/>
</dbReference>
<dbReference type="SUPFAM" id="SSF46689">
    <property type="entry name" value="Homeodomain-like"/>
    <property type="match status" value="1"/>
</dbReference>
<dbReference type="RefSeq" id="WP_183449775.1">
    <property type="nucleotide sequence ID" value="NZ_JACHWB010000002.1"/>
</dbReference>
<dbReference type="InterPro" id="IPR023772">
    <property type="entry name" value="DNA-bd_HTH_TetR-type_CS"/>
</dbReference>
<keyword evidence="1" id="KW-0805">Transcription regulation</keyword>
<dbReference type="PRINTS" id="PR00455">
    <property type="entry name" value="HTHTETR"/>
</dbReference>
<dbReference type="AlphaFoldDB" id="A0A7W4VKW1"/>
<keyword evidence="2 4" id="KW-0238">DNA-binding</keyword>
<dbReference type="Pfam" id="PF17918">
    <property type="entry name" value="TetR_C_15"/>
    <property type="match status" value="1"/>
</dbReference>
<sequence>MATLLNAGAEVFSEKGYEAATMTEIAARAGASIGSLYQFFPTKELLAKALHEAYLADLAAMLEGLAKEAAGQNPAAMADGLFDGLLDFLAVRPAFGALAERRDIDKDQKRRTGEAMRGQLAGLLASARPPFPEPRREAMAAVVLQIMKAAVALNAQEDEHLRRAIHLELRQMLKSHLNAVQVA</sequence>
<evidence type="ECO:0000313" key="7">
    <source>
        <dbReference type="Proteomes" id="UP000532010"/>
    </source>
</evidence>